<accession>A0A4D7QFV8</accession>
<gene>
    <name evidence="2" type="ORF">E8L99_14130</name>
</gene>
<organism evidence="2 3">
    <name type="scientific">Phreatobacter aquaticus</name>
    <dbReference type="NCBI Taxonomy" id="2570229"/>
    <lineage>
        <taxon>Bacteria</taxon>
        <taxon>Pseudomonadati</taxon>
        <taxon>Pseudomonadota</taxon>
        <taxon>Alphaproteobacteria</taxon>
        <taxon>Hyphomicrobiales</taxon>
        <taxon>Phreatobacteraceae</taxon>
        <taxon>Phreatobacter</taxon>
    </lineage>
</organism>
<proteinExistence type="predicted"/>
<keyword evidence="1" id="KW-0472">Membrane</keyword>
<evidence type="ECO:0000256" key="1">
    <source>
        <dbReference type="SAM" id="Phobius"/>
    </source>
</evidence>
<name>A0A4D7QFV8_9HYPH</name>
<dbReference type="RefSeq" id="WP_137100141.1">
    <property type="nucleotide sequence ID" value="NZ_CP039865.1"/>
</dbReference>
<feature type="transmembrane region" description="Helical" evidence="1">
    <location>
        <begin position="49"/>
        <end position="69"/>
    </location>
</feature>
<dbReference type="OrthoDB" id="8478657at2"/>
<dbReference type="AlphaFoldDB" id="A0A4D7QFV8"/>
<protein>
    <submittedName>
        <fullName evidence="2">Uncharacterized protein</fullName>
    </submittedName>
</protein>
<feature type="transmembrane region" description="Helical" evidence="1">
    <location>
        <begin position="81"/>
        <end position="103"/>
    </location>
</feature>
<sequence length="241" mass="26645">MVETRDRPLSLSYRRPADRQETRVLEDARGELHHDTNGDLAEVASGLSYGFATLLVVGPLALLIAWLLQFATGMSFGSERVWFTAAGLWLTAWGGLGAIRVAARRTRVSMLRRALDDDIEAREVVEESWRFVEAIGFQEAEKMPLLYMVHADNGGVVAFEERHLLGRERSPGESAISLAPSDAVLVRGPRSGLLISENYSGPPLPLLDVHTLTRPRDERPAHGSVIDRPWKGVHAWLAGPH</sequence>
<keyword evidence="1" id="KW-1133">Transmembrane helix</keyword>
<dbReference type="EMBL" id="CP039865">
    <property type="protein sequence ID" value="QCK86810.1"/>
    <property type="molecule type" value="Genomic_DNA"/>
</dbReference>
<keyword evidence="3" id="KW-1185">Reference proteome</keyword>
<dbReference type="KEGG" id="paqt:E8L99_14130"/>
<reference evidence="2 3" key="1">
    <citation type="submission" date="2019-04" db="EMBL/GenBank/DDBJ databases">
        <title>Phreatobacter aquaticus sp. nov.</title>
        <authorList>
            <person name="Choi A."/>
            <person name="Baek K."/>
        </authorList>
    </citation>
    <scope>NUCLEOTIDE SEQUENCE [LARGE SCALE GENOMIC DNA]</scope>
    <source>
        <strain evidence="2 3">NMCR1094</strain>
    </source>
</reference>
<evidence type="ECO:0000313" key="2">
    <source>
        <dbReference type="EMBL" id="QCK86810.1"/>
    </source>
</evidence>
<evidence type="ECO:0000313" key="3">
    <source>
        <dbReference type="Proteomes" id="UP000298588"/>
    </source>
</evidence>
<dbReference type="Proteomes" id="UP000298588">
    <property type="component" value="Chromosome"/>
</dbReference>
<keyword evidence="1" id="KW-0812">Transmembrane</keyword>